<proteinExistence type="predicted"/>
<comment type="caution">
    <text evidence="1">The sequence shown here is derived from an EMBL/GenBank/DDBJ whole genome shotgun (WGS) entry which is preliminary data.</text>
</comment>
<keyword evidence="2" id="KW-1185">Reference proteome</keyword>
<accession>A0A8S1UYX7</accession>
<protein>
    <submittedName>
        <fullName evidence="1">Uncharacterized protein</fullName>
    </submittedName>
</protein>
<name>A0A8S1UYX7_9CILI</name>
<sequence>MVIDQKMYSIECAKHSKNQIFALWIIIQLRIMKIQKCKRVGYQQNQIQQIKRLKIDKQTLKNQNK</sequence>
<organism evidence="1 2">
    <name type="scientific">Paramecium pentaurelia</name>
    <dbReference type="NCBI Taxonomy" id="43138"/>
    <lineage>
        <taxon>Eukaryota</taxon>
        <taxon>Sar</taxon>
        <taxon>Alveolata</taxon>
        <taxon>Ciliophora</taxon>
        <taxon>Intramacronucleata</taxon>
        <taxon>Oligohymenophorea</taxon>
        <taxon>Peniculida</taxon>
        <taxon>Parameciidae</taxon>
        <taxon>Paramecium</taxon>
    </lineage>
</organism>
<dbReference type="EMBL" id="CAJJDO010000052">
    <property type="protein sequence ID" value="CAD8169885.1"/>
    <property type="molecule type" value="Genomic_DNA"/>
</dbReference>
<evidence type="ECO:0000313" key="1">
    <source>
        <dbReference type="EMBL" id="CAD8169885.1"/>
    </source>
</evidence>
<evidence type="ECO:0000313" key="2">
    <source>
        <dbReference type="Proteomes" id="UP000689195"/>
    </source>
</evidence>
<gene>
    <name evidence="1" type="ORF">PPENT_87.1.T0520026</name>
</gene>
<dbReference type="AlphaFoldDB" id="A0A8S1UYX7"/>
<reference evidence="1" key="1">
    <citation type="submission" date="2021-01" db="EMBL/GenBank/DDBJ databases">
        <authorList>
            <consortium name="Genoscope - CEA"/>
            <person name="William W."/>
        </authorList>
    </citation>
    <scope>NUCLEOTIDE SEQUENCE</scope>
</reference>
<dbReference type="Proteomes" id="UP000689195">
    <property type="component" value="Unassembled WGS sequence"/>
</dbReference>